<evidence type="ECO:0000259" key="25">
    <source>
        <dbReference type="PROSITE" id="PS51533"/>
    </source>
</evidence>
<feature type="compositionally biased region" description="Basic residues" evidence="22">
    <location>
        <begin position="837"/>
        <end position="857"/>
    </location>
</feature>
<keyword evidence="15" id="KW-0779">Telomere</keyword>
<feature type="compositionally biased region" description="Low complexity" evidence="22">
    <location>
        <begin position="1012"/>
        <end position="1032"/>
    </location>
</feature>
<evidence type="ECO:0000256" key="14">
    <source>
        <dbReference type="ARBA" id="ARBA00022840"/>
    </source>
</evidence>
<dbReference type="Proteomes" id="UP000001554">
    <property type="component" value="Chromosome 7"/>
</dbReference>
<dbReference type="Gene3D" id="3.40.50.10810">
    <property type="entry name" value="Tandem AAA-ATPase domain"/>
    <property type="match status" value="1"/>
</dbReference>
<evidence type="ECO:0000256" key="3">
    <source>
        <dbReference type="ARBA" id="ARBA00007025"/>
    </source>
</evidence>
<dbReference type="GO" id="GO:0003677">
    <property type="term" value="F:DNA binding"/>
    <property type="evidence" value="ECO:0007669"/>
    <property type="project" value="UniProtKB-KW"/>
</dbReference>
<feature type="compositionally biased region" description="Basic and acidic residues" evidence="22">
    <location>
        <begin position="614"/>
        <end position="645"/>
    </location>
</feature>
<evidence type="ECO:0000256" key="5">
    <source>
        <dbReference type="ARBA" id="ARBA00022454"/>
    </source>
</evidence>
<dbReference type="FunFam" id="3.40.50.10810:FF:000011">
    <property type="entry name" value="Transcriptional regulator ATRX homolog"/>
    <property type="match status" value="1"/>
</dbReference>
<evidence type="ECO:0000259" key="23">
    <source>
        <dbReference type="PROSITE" id="PS51192"/>
    </source>
</evidence>
<evidence type="ECO:0000256" key="9">
    <source>
        <dbReference type="ARBA" id="ARBA00022763"/>
    </source>
</evidence>
<keyword evidence="14" id="KW-0067">ATP-binding</keyword>
<organism evidence="26 27">
    <name type="scientific">Branchiostoma floridae</name>
    <name type="common">Florida lancelet</name>
    <name type="synonym">Amphioxus</name>
    <dbReference type="NCBI Taxonomy" id="7739"/>
    <lineage>
        <taxon>Eukaryota</taxon>
        <taxon>Metazoa</taxon>
        <taxon>Chordata</taxon>
        <taxon>Cephalochordata</taxon>
        <taxon>Leptocardii</taxon>
        <taxon>Amphioxiformes</taxon>
        <taxon>Branchiostomatidae</taxon>
        <taxon>Branchiostoma</taxon>
    </lineage>
</organism>
<dbReference type="OrthoDB" id="2020972at2759"/>
<feature type="compositionally biased region" description="Basic and acidic residues" evidence="22">
    <location>
        <begin position="333"/>
        <end position="350"/>
    </location>
</feature>
<evidence type="ECO:0000256" key="22">
    <source>
        <dbReference type="SAM" id="MobiDB-lite"/>
    </source>
</evidence>
<feature type="compositionally biased region" description="Acidic residues" evidence="22">
    <location>
        <begin position="64"/>
        <end position="80"/>
    </location>
</feature>
<dbReference type="Pfam" id="PF00176">
    <property type="entry name" value="SNF2-rel_dom"/>
    <property type="match status" value="1"/>
</dbReference>
<dbReference type="SMART" id="SM00487">
    <property type="entry name" value="DEXDc"/>
    <property type="match status" value="1"/>
</dbReference>
<feature type="compositionally biased region" description="Basic and acidic residues" evidence="22">
    <location>
        <begin position="954"/>
        <end position="967"/>
    </location>
</feature>
<dbReference type="GO" id="GO:0003678">
    <property type="term" value="F:DNA helicase activity"/>
    <property type="evidence" value="ECO:0007669"/>
    <property type="project" value="UniProtKB-EC"/>
</dbReference>
<evidence type="ECO:0000313" key="27">
    <source>
        <dbReference type="RefSeq" id="XP_035681332.1"/>
    </source>
</evidence>
<reference evidence="26" key="2">
    <citation type="journal article" date="2020" name="Nat. Ecol. Evol.">
        <title>Deeply conserved synteny resolves early events in vertebrate evolution.</title>
        <authorList>
            <person name="Simakov O."/>
            <person name="Marletaz F."/>
            <person name="Yue J.X."/>
            <person name="O'Connell B."/>
            <person name="Jenkins J."/>
            <person name="Brandt A."/>
            <person name="Calef R."/>
            <person name="Tung C.H."/>
            <person name="Huang T.K."/>
            <person name="Schmutz J."/>
            <person name="Satoh N."/>
            <person name="Yu J.K."/>
            <person name="Putnam N.H."/>
            <person name="Green R.E."/>
            <person name="Rokhsar D.S."/>
        </authorList>
    </citation>
    <scope>NUCLEOTIDE SEQUENCE [LARGE SCALE GENOMIC DNA]</scope>
    <source>
        <strain evidence="26">S238N-H82</strain>
    </source>
</reference>
<name>A0A9J7MU60_BRAFL</name>
<evidence type="ECO:0000256" key="7">
    <source>
        <dbReference type="ARBA" id="ARBA00022723"/>
    </source>
</evidence>
<dbReference type="InterPro" id="IPR011011">
    <property type="entry name" value="Znf_FYVE_PHD"/>
</dbReference>
<dbReference type="InterPro" id="IPR038718">
    <property type="entry name" value="SNF2-like_sf"/>
</dbReference>
<keyword evidence="9" id="KW-0227">DNA damage</keyword>
<feature type="region of interest" description="Disordered" evidence="22">
    <location>
        <begin position="2079"/>
        <end position="2128"/>
    </location>
</feature>
<evidence type="ECO:0000259" key="24">
    <source>
        <dbReference type="PROSITE" id="PS51194"/>
    </source>
</evidence>
<accession>A0A9J7MU60</accession>
<reference evidence="27" key="1">
    <citation type="journal article" date="2016" name="Genome Biol. Evol.">
        <title>Conserved non-coding elements in the most distant genera of cephalochordates: the Goldilocks principle.</title>
        <authorList>
            <person name="Yue J.X."/>
            <person name="Kozmikova I."/>
            <person name="Ono H."/>
            <person name="Nossa C.W."/>
            <person name="Kozmik Z."/>
            <person name="Putnam N.H."/>
            <person name="Yu J.K."/>
            <person name="Holland L.Z."/>
        </authorList>
    </citation>
    <scope>NUCLEOTIDE SEQUENCE</scope>
</reference>
<comment type="catalytic activity">
    <reaction evidence="21">
        <text>ATP + H2O = ADP + phosphate + H(+)</text>
        <dbReference type="Rhea" id="RHEA:13065"/>
        <dbReference type="ChEBI" id="CHEBI:15377"/>
        <dbReference type="ChEBI" id="CHEBI:15378"/>
        <dbReference type="ChEBI" id="CHEBI:30616"/>
        <dbReference type="ChEBI" id="CHEBI:43474"/>
        <dbReference type="ChEBI" id="CHEBI:456216"/>
        <dbReference type="EC" id="3.6.4.12"/>
    </reaction>
</comment>
<dbReference type="CDD" id="cd18793">
    <property type="entry name" value="SF2_C_SNF"/>
    <property type="match status" value="1"/>
</dbReference>
<dbReference type="PANTHER" id="PTHR45797:SF3">
    <property type="entry name" value="TRANSCRIPTIONAL REGULATOR ATRX HOMOLOG"/>
    <property type="match status" value="1"/>
</dbReference>
<keyword evidence="10" id="KW-0863">Zinc-finger</keyword>
<dbReference type="InterPro" id="IPR025766">
    <property type="entry name" value="ADD"/>
</dbReference>
<evidence type="ECO:0000256" key="12">
    <source>
        <dbReference type="ARBA" id="ARBA00022806"/>
    </source>
</evidence>
<feature type="compositionally biased region" description="Acidic residues" evidence="22">
    <location>
        <begin position="602"/>
        <end position="613"/>
    </location>
</feature>
<feature type="compositionally biased region" description="Low complexity" evidence="22">
    <location>
        <begin position="31"/>
        <end position="44"/>
    </location>
</feature>
<evidence type="ECO:0000256" key="10">
    <source>
        <dbReference type="ARBA" id="ARBA00022771"/>
    </source>
</evidence>
<protein>
    <recommendedName>
        <fullName evidence="4">DNA helicase</fullName>
        <ecNumber evidence="4">3.6.4.12</ecNumber>
    </recommendedName>
    <alternativeName>
        <fullName evidence="19">ATP-dependent helicase ATRX</fullName>
    </alternativeName>
    <alternativeName>
        <fullName evidence="20">X-linked nuclear protein</fullName>
    </alternativeName>
</protein>
<dbReference type="Pfam" id="PF17981">
    <property type="entry name" value="ADD_ATRX"/>
    <property type="match status" value="1"/>
</dbReference>
<dbReference type="GO" id="GO:0008270">
    <property type="term" value="F:zinc ion binding"/>
    <property type="evidence" value="ECO:0007669"/>
    <property type="project" value="UniProtKB-KW"/>
</dbReference>
<evidence type="ECO:0000256" key="15">
    <source>
        <dbReference type="ARBA" id="ARBA00022895"/>
    </source>
</evidence>
<dbReference type="GO" id="GO:0140719">
    <property type="term" value="P:constitutive heterochromatin formation"/>
    <property type="evidence" value="ECO:0007669"/>
    <property type="project" value="UniProtKB-ARBA"/>
</dbReference>
<keyword evidence="18" id="KW-0539">Nucleus</keyword>
<dbReference type="SMART" id="SM00490">
    <property type="entry name" value="HELICc"/>
    <property type="match status" value="1"/>
</dbReference>
<dbReference type="GO" id="GO:0005634">
    <property type="term" value="C:nucleus"/>
    <property type="evidence" value="ECO:0000318"/>
    <property type="project" value="GO_Central"/>
</dbReference>
<dbReference type="OMA" id="MIGYHQC"/>
<evidence type="ECO:0000256" key="16">
    <source>
        <dbReference type="ARBA" id="ARBA00023125"/>
    </source>
</evidence>
<feature type="domain" description="PHD-type" evidence="25">
    <location>
        <begin position="193"/>
        <end position="329"/>
    </location>
</feature>
<feature type="compositionally biased region" description="Polar residues" evidence="22">
    <location>
        <begin position="567"/>
        <end position="581"/>
    </location>
</feature>
<evidence type="ECO:0000256" key="6">
    <source>
        <dbReference type="ARBA" id="ARBA00022553"/>
    </source>
</evidence>
<feature type="compositionally biased region" description="Basic and acidic residues" evidence="22">
    <location>
        <begin position="786"/>
        <end position="806"/>
    </location>
</feature>
<dbReference type="Gene3D" id="3.40.50.300">
    <property type="entry name" value="P-loop containing nucleotide triphosphate hydrolases"/>
    <property type="match status" value="1"/>
</dbReference>
<gene>
    <name evidence="27" type="primary">LOC118419132</name>
</gene>
<feature type="compositionally biased region" description="Basic residues" evidence="22">
    <location>
        <begin position="977"/>
        <end position="987"/>
    </location>
</feature>
<feature type="compositionally biased region" description="Polar residues" evidence="22">
    <location>
        <begin position="2101"/>
        <end position="2111"/>
    </location>
</feature>
<feature type="compositionally biased region" description="Low complexity" evidence="22">
    <location>
        <begin position="417"/>
        <end position="428"/>
    </location>
</feature>
<evidence type="ECO:0000256" key="20">
    <source>
        <dbReference type="ARBA" id="ARBA00043074"/>
    </source>
</evidence>
<evidence type="ECO:0000256" key="4">
    <source>
        <dbReference type="ARBA" id="ARBA00012551"/>
    </source>
</evidence>
<keyword evidence="16" id="KW-0238">DNA-binding</keyword>
<comment type="similarity">
    <text evidence="3">Belongs to the SNF2/RAD54 helicase family.</text>
</comment>
<evidence type="ECO:0000256" key="19">
    <source>
        <dbReference type="ARBA" id="ARBA00031106"/>
    </source>
</evidence>
<dbReference type="InterPro" id="IPR013083">
    <property type="entry name" value="Znf_RING/FYVE/PHD"/>
</dbReference>
<dbReference type="EC" id="3.6.4.12" evidence="4"/>
<dbReference type="PROSITE" id="PS51194">
    <property type="entry name" value="HELICASE_CTER"/>
    <property type="match status" value="1"/>
</dbReference>
<dbReference type="RefSeq" id="XP_035681332.1">
    <property type="nucleotide sequence ID" value="XM_035825439.1"/>
</dbReference>
<keyword evidence="8" id="KW-0547">Nucleotide-binding</keyword>
<dbReference type="SUPFAM" id="SSF52540">
    <property type="entry name" value="P-loop containing nucleoside triphosphate hydrolases"/>
    <property type="match status" value="2"/>
</dbReference>
<feature type="compositionally biased region" description="Basic residues" evidence="22">
    <location>
        <begin position="1054"/>
        <end position="1067"/>
    </location>
</feature>
<feature type="domain" description="Helicase C-terminal" evidence="24">
    <location>
        <begin position="1636"/>
        <end position="1815"/>
    </location>
</feature>
<evidence type="ECO:0000256" key="2">
    <source>
        <dbReference type="ARBA" id="ARBA00004574"/>
    </source>
</evidence>
<dbReference type="SUPFAM" id="SSF57903">
    <property type="entry name" value="FYVE/PHD zinc finger"/>
    <property type="match status" value="1"/>
</dbReference>
<feature type="compositionally biased region" description="Acidic residues" evidence="22">
    <location>
        <begin position="821"/>
        <end position="831"/>
    </location>
</feature>
<feature type="region of interest" description="Disordered" evidence="22">
    <location>
        <begin position="1"/>
        <end position="153"/>
    </location>
</feature>
<dbReference type="GO" id="GO:0000781">
    <property type="term" value="C:chromosome, telomeric region"/>
    <property type="evidence" value="ECO:0007669"/>
    <property type="project" value="UniProtKB-SubCell"/>
</dbReference>
<evidence type="ECO:0000256" key="13">
    <source>
        <dbReference type="ARBA" id="ARBA00022833"/>
    </source>
</evidence>
<evidence type="ECO:0000256" key="21">
    <source>
        <dbReference type="ARBA" id="ARBA00047995"/>
    </source>
</evidence>
<evidence type="ECO:0000256" key="17">
    <source>
        <dbReference type="ARBA" id="ARBA00023204"/>
    </source>
</evidence>
<dbReference type="GO" id="GO:0003712">
    <property type="term" value="F:transcription coregulator activity"/>
    <property type="evidence" value="ECO:0000318"/>
    <property type="project" value="GO_Central"/>
</dbReference>
<dbReference type="KEGG" id="bfo:118419132"/>
<feature type="compositionally biased region" description="Basic residues" evidence="22">
    <location>
        <begin position="1090"/>
        <end position="1100"/>
    </location>
</feature>
<reference evidence="27" key="3">
    <citation type="submission" date="2025-08" db="UniProtKB">
        <authorList>
            <consortium name="RefSeq"/>
        </authorList>
    </citation>
    <scope>IDENTIFICATION</scope>
</reference>
<keyword evidence="11" id="KW-0378">Hydrolase</keyword>
<dbReference type="InterPro" id="IPR001650">
    <property type="entry name" value="Helicase_C-like"/>
</dbReference>
<dbReference type="GeneID" id="118419132"/>
<dbReference type="InterPro" id="IPR000330">
    <property type="entry name" value="SNF2_N"/>
</dbReference>
<evidence type="ECO:0000256" key="8">
    <source>
        <dbReference type="ARBA" id="ARBA00022741"/>
    </source>
</evidence>
<evidence type="ECO:0000256" key="18">
    <source>
        <dbReference type="ARBA" id="ARBA00023242"/>
    </source>
</evidence>
<dbReference type="CDD" id="cd11726">
    <property type="entry name" value="ADDz_ATRX"/>
    <property type="match status" value="1"/>
</dbReference>
<feature type="compositionally biased region" description="Basic and acidic residues" evidence="22">
    <location>
        <begin position="989"/>
        <end position="1000"/>
    </location>
</feature>
<dbReference type="InterPro" id="IPR014001">
    <property type="entry name" value="Helicase_ATP-bd"/>
</dbReference>
<dbReference type="InterPro" id="IPR049730">
    <property type="entry name" value="SNF2/RAD54-like_C"/>
</dbReference>
<dbReference type="GO" id="GO:0005524">
    <property type="term" value="F:ATP binding"/>
    <property type="evidence" value="ECO:0007669"/>
    <property type="project" value="UniProtKB-KW"/>
</dbReference>
<feature type="region of interest" description="Disordered" evidence="22">
    <location>
        <begin position="397"/>
        <end position="431"/>
    </location>
</feature>
<dbReference type="PROSITE" id="PS51533">
    <property type="entry name" value="ADD"/>
    <property type="match status" value="1"/>
</dbReference>
<feature type="compositionally biased region" description="Basic and acidic residues" evidence="22">
    <location>
        <begin position="105"/>
        <end position="124"/>
    </location>
</feature>
<dbReference type="InterPro" id="IPR044574">
    <property type="entry name" value="ARIP4-like"/>
</dbReference>
<dbReference type="GO" id="GO:0006325">
    <property type="term" value="P:chromatin organization"/>
    <property type="evidence" value="ECO:0000318"/>
    <property type="project" value="GO_Central"/>
</dbReference>
<keyword evidence="17" id="KW-0234">DNA repair</keyword>
<feature type="region of interest" description="Disordered" evidence="22">
    <location>
        <begin position="567"/>
        <end position="1141"/>
    </location>
</feature>
<feature type="compositionally biased region" description="Basic residues" evidence="22">
    <location>
        <begin position="731"/>
        <end position="744"/>
    </location>
</feature>
<proteinExistence type="inferred from homology"/>
<dbReference type="GO" id="GO:0140658">
    <property type="term" value="F:ATP-dependent chromatin remodeler activity"/>
    <property type="evidence" value="ECO:0000318"/>
    <property type="project" value="GO_Central"/>
</dbReference>
<feature type="compositionally biased region" description="Basic and acidic residues" evidence="22">
    <location>
        <begin position="1101"/>
        <end position="1132"/>
    </location>
</feature>
<feature type="compositionally biased region" description="Low complexity" evidence="22">
    <location>
        <begin position="1590"/>
        <end position="1600"/>
    </location>
</feature>
<feature type="compositionally biased region" description="Acidic residues" evidence="22">
    <location>
        <begin position="696"/>
        <end position="713"/>
    </location>
</feature>
<dbReference type="InterPro" id="IPR041430">
    <property type="entry name" value="ADD_ATRX"/>
</dbReference>
<dbReference type="Pfam" id="PF00271">
    <property type="entry name" value="Helicase_C"/>
    <property type="match status" value="1"/>
</dbReference>
<evidence type="ECO:0000313" key="26">
    <source>
        <dbReference type="Proteomes" id="UP000001554"/>
    </source>
</evidence>
<sequence>MAEKGKSRGFNLDSIVQKLQEEGSPPATPLSGTDTDQPSTSTSTMVKTGASRRKPAKVVRQVASDEESNPPDAESNDDIESSVSQGIQSAKIEDSTNNADAVLEAMRKASKDQQDVKEEKKDAPVVKTKTPPATPRSKGSKDASPEELPEGTVIVQPEAVLDDRGLFRGPEFSRKHKREAEAGATPSAKITGLDDVGSMDQIYHCTSCGGQIFPSLPGTCKRHPALKVLICKRCYNYYCSDNFDKDENGIDEQCRWCAEGGNLLCCDFCTNAFCKACIKRNLGRRELTEINESDEWRCYICDPFHLSDLIAACNQVMEVSEQERQKQKRINKVKKEEAAKKQQEKGKESQDDSDDVQVVSEIKGTKPVPVEVKRSPQPMTLPFDPSKRMTLAQIRQLPPEQQQLMLNRPDRRLGRRQPGTPVVGQPQPAMSRTTVSQPVVYVSPVVPSAPANVVRSPSVVVSPDFSAMSHNILTSVLHMHTFLESLQQRHAYLTGQNSTKTNYIVINQAQPVLTDLLKQQLRKAQPLITSAVQKISTIQKVAQELLDQDPQGIPVVPIGVVSANQLANSTSNNDTPDSASGSADVDLTEGDVQPVQNGVAGDDGDEEAVDEGDDKATKDNDVQDEDSKATKRKLSYENKSEDAKRSKQGGDTSADDAESATDKDGEKRHLRGKGKADRTEEDVESEAALKAAMMDESTEIESESENDNSDEEYSPSKRRSKSNSETPNSTKRLRVQKTTPKRASRTSLTSDEDETSEGNNKRRSLRSRKQEADSTTKSPRKGKKKGKDDSDLSDTDKEISELEKKALQSKGSSKKKTKGDDSEEEEDEEEKEEKKGKSAKKEKKGGKKEKKERKKKSAKDDSSSSDGNSSGDDDDDAGGDDDEEGYHSEDMFAEGDGELNDAGACNEDTDDENPENAAAKKKLLADMDDDEGDSSSENSDSAKKKEKKTRKKKEVAEKKSEEEKSGTDEDEEEVTPKKKSRKQHPLLRIRLESSDSDGSKKPSKKRKRAASKKSSQSSGSGSKSSGSEDGSSTAGVSRRTRSKKTVSDTDNGRSYKKGKGKKKRRRIKIDDSDSEGSEQLSGSGSELERKKKKESRKKIRRVWDDKKLKDETKQAAKAEEERRKRLASRQEEGEVEQVEIDETSPVKCPITTRLVLEKDPKTKEPVIEVDRQLCRKLKPHQVEGVRFLWDSLYETVEKGNKEEGSGAILAHCMGLGKTLQVVTLVHTAISSDALPDVRTCLVVCPINTVLNWKKEFEMWLDEEDQLDVWELASIVSNQTRKYTLESWQREGGVMLMGYDMYRNLSTGKRIKSKKIRESFHKTLVDPGPDLVVCDEGHILKNEATAISKAMNDIKSKRRIVLTGTPLQNNLVEYHCMVNFVKPNLLGTKKEFCNRFANPINNGQASDSTQYDVKLMKRRAHILHQLLAGCVQRRDYSALTKFLSPKYEYVIKVRLSPLQVQLYEHFLNNATRAENIAQRVKTSSLFADYQSLMRVWTHPWVLRLNTIREENRVRYHDDDSMDEFIDDDESEGSESVASRTGTDDNSSASARPRRRRGSGSDDGGSSDESRDEVVNSWKTRSRCGNGNDPGASTSAAADAADNVIRRDPERNEWFGQFLKDEHKTEIELSGKLVLLFNILKQAEELGDKVLVFSQSLLSLDLIEDFLEYLDGLAQSEDPKADEWMNGKYGWGRNLDYFRMDGSTSAALRERWAEIFNSPDNERARLFLISTRAGGLGINLVGANRVIIFDASWNPSHDVQSIFRVYRFGQGKPVFVYRFLAQGTMEEKIYDRQVTKQSLAARVVDEHQIERHFTMGELAELYNFTPDRLDDPNRKERPTPKLPVDLILADLLQSQKDCIVDYHEHDSLLENQEDQTLTEEERKAAWEEYENEKKGLLQRRGPYQDPRLQGLNQLNNFQMEQRMREMQAAIQAGHQVAGTSLYAYNYGQQLGVQMDNMNRQINVERSRPQPQAVMSLAEIILDQQKRYPHLSRDALAQRAVYIQEQQKRQVQMHEERMAAIRRYEALCNQQRATVQALVHPQKASGDRSKILASFIAETDGLKHQGPAKSVAAMLAGGANMQLPTPKPAKPGTLAAMIQESRRNGSANMQQPSGSRADDDAIIILDSPDKN</sequence>
<feature type="region of interest" description="Disordered" evidence="22">
    <location>
        <begin position="1522"/>
        <end position="1602"/>
    </location>
</feature>
<keyword evidence="6" id="KW-0597">Phosphoprotein</keyword>
<feature type="compositionally biased region" description="Basic residues" evidence="22">
    <location>
        <begin position="1001"/>
        <end position="1011"/>
    </location>
</feature>
<dbReference type="InterPro" id="IPR027417">
    <property type="entry name" value="P-loop_NTPase"/>
</dbReference>
<comment type="subcellular location">
    <subcellularLocation>
        <location evidence="2">Chromosome</location>
        <location evidence="2">Telomere</location>
    </subcellularLocation>
    <subcellularLocation>
        <location evidence="1">Nucleus</location>
    </subcellularLocation>
</comment>
<keyword evidence="5" id="KW-0158">Chromosome</keyword>
<dbReference type="Gene3D" id="3.30.40.10">
    <property type="entry name" value="Zinc/RING finger domain, C3HC4 (zinc finger)"/>
    <property type="match status" value="1"/>
</dbReference>
<dbReference type="GO" id="GO:0016887">
    <property type="term" value="F:ATP hydrolysis activity"/>
    <property type="evidence" value="ECO:0007669"/>
    <property type="project" value="InterPro"/>
</dbReference>
<dbReference type="PROSITE" id="PS51192">
    <property type="entry name" value="HELICASE_ATP_BIND_1"/>
    <property type="match status" value="1"/>
</dbReference>
<dbReference type="PANTHER" id="PTHR45797">
    <property type="entry name" value="RAD54-LIKE"/>
    <property type="match status" value="1"/>
</dbReference>
<keyword evidence="12" id="KW-0347">Helicase</keyword>
<feature type="compositionally biased region" description="Basic residues" evidence="22">
    <location>
        <begin position="944"/>
        <end position="953"/>
    </location>
</feature>
<evidence type="ECO:0000256" key="11">
    <source>
        <dbReference type="ARBA" id="ARBA00022801"/>
    </source>
</evidence>
<keyword evidence="13" id="KW-0862">Zinc</keyword>
<feature type="region of interest" description="Disordered" evidence="22">
    <location>
        <begin position="324"/>
        <end position="385"/>
    </location>
</feature>
<feature type="domain" description="Helicase ATP-binding" evidence="23">
    <location>
        <begin position="1198"/>
        <end position="1383"/>
    </location>
</feature>
<feature type="compositionally biased region" description="Acidic residues" evidence="22">
    <location>
        <begin position="871"/>
        <end position="884"/>
    </location>
</feature>
<keyword evidence="7" id="KW-0479">Metal-binding</keyword>
<keyword evidence="26" id="KW-1185">Reference proteome</keyword>
<dbReference type="GO" id="GO:0006281">
    <property type="term" value="P:DNA repair"/>
    <property type="evidence" value="ECO:0007669"/>
    <property type="project" value="UniProtKB-KW"/>
</dbReference>
<evidence type="ECO:0000256" key="1">
    <source>
        <dbReference type="ARBA" id="ARBA00004123"/>
    </source>
</evidence>
<feature type="compositionally biased region" description="Acidic residues" evidence="22">
    <location>
        <begin position="1522"/>
        <end position="1531"/>
    </location>
</feature>